<keyword evidence="8" id="KW-1185">Reference proteome</keyword>
<feature type="transmembrane region" description="Helical" evidence="5">
    <location>
        <begin position="20"/>
        <end position="38"/>
    </location>
</feature>
<dbReference type="OrthoDB" id="9791675at2"/>
<keyword evidence="2 5" id="KW-0812">Transmembrane</keyword>
<evidence type="ECO:0000256" key="2">
    <source>
        <dbReference type="ARBA" id="ARBA00022692"/>
    </source>
</evidence>
<keyword evidence="7" id="KW-0436">Ligase</keyword>
<organism evidence="7 8">
    <name type="scientific">Paenibacillus ginsengarvi</name>
    <dbReference type="NCBI Taxonomy" id="400777"/>
    <lineage>
        <taxon>Bacteria</taxon>
        <taxon>Bacillati</taxon>
        <taxon>Bacillota</taxon>
        <taxon>Bacilli</taxon>
        <taxon>Bacillales</taxon>
        <taxon>Paenibacillaceae</taxon>
        <taxon>Paenibacillus</taxon>
    </lineage>
</organism>
<feature type="transmembrane region" description="Helical" evidence="5">
    <location>
        <begin position="352"/>
        <end position="372"/>
    </location>
</feature>
<feature type="transmembrane region" description="Helical" evidence="5">
    <location>
        <begin position="379"/>
        <end position="396"/>
    </location>
</feature>
<protein>
    <submittedName>
        <fullName evidence="7">O-antigen ligase domain-containing protein</fullName>
    </submittedName>
</protein>
<keyword evidence="4 5" id="KW-0472">Membrane</keyword>
<feature type="transmembrane region" description="Helical" evidence="5">
    <location>
        <begin position="92"/>
        <end position="111"/>
    </location>
</feature>
<sequence>MPSTGSKKNISQSKPLQIDIANWIVWIMACVLFVITLSSLDYDLGKKGPLFISIGSLELVSALGMFLFCLYKEYMKDGAYCFIQMYVHIKDVLLFYFWLAIVGLLYCLHPNSVLGLQNEGTHYLIYLIFLIMLVCTGCIKYIEKSAKWFAIAALLIYLYSVGLDVVQGGQYTNVIGRAAGFAENPNTGGYILVILIILSVNWNEYKVMDGVMWIMTAIGIFATLSRGGIIIFSLAFALYVGFVAVSLGKNRIKFLVKVSITTVAAFFIIYASSSFANISTLYETSTGQTRFERVQEMLNGDSDSIKSDSRVDLISTYINLIAESPFVGHGTGFSGSLPVGPHNLYLLVWTDYGLIGLLVLIYVLIRLLLFFVSKQNRAGIAFVLVFIVEGFFNHNLLTFQPFVTALALLSVSGLKTGSVDNGWFPKKSQNRLYYRDFSSRWS</sequence>
<comment type="caution">
    <text evidence="7">The sequence shown here is derived from an EMBL/GenBank/DDBJ whole genome shotgun (WGS) entry which is preliminary data.</text>
</comment>
<evidence type="ECO:0000256" key="1">
    <source>
        <dbReference type="ARBA" id="ARBA00004141"/>
    </source>
</evidence>
<feature type="transmembrane region" description="Helical" evidence="5">
    <location>
        <begin position="123"/>
        <end position="142"/>
    </location>
</feature>
<evidence type="ECO:0000256" key="4">
    <source>
        <dbReference type="ARBA" id="ARBA00023136"/>
    </source>
</evidence>
<dbReference type="EMBL" id="RBAH01000004">
    <property type="protein sequence ID" value="RKN85659.1"/>
    <property type="molecule type" value="Genomic_DNA"/>
</dbReference>
<dbReference type="PANTHER" id="PTHR37422">
    <property type="entry name" value="TEICHURONIC ACID BIOSYNTHESIS PROTEIN TUAE"/>
    <property type="match status" value="1"/>
</dbReference>
<feature type="transmembrane region" description="Helical" evidence="5">
    <location>
        <begin position="230"/>
        <end position="247"/>
    </location>
</feature>
<dbReference type="Pfam" id="PF04932">
    <property type="entry name" value="Wzy_C"/>
    <property type="match status" value="1"/>
</dbReference>
<dbReference type="GO" id="GO:0016874">
    <property type="term" value="F:ligase activity"/>
    <property type="evidence" value="ECO:0007669"/>
    <property type="project" value="UniProtKB-KW"/>
</dbReference>
<gene>
    <name evidence="7" type="ORF">D7M11_08255</name>
</gene>
<evidence type="ECO:0000313" key="7">
    <source>
        <dbReference type="EMBL" id="RKN85659.1"/>
    </source>
</evidence>
<evidence type="ECO:0000313" key="8">
    <source>
        <dbReference type="Proteomes" id="UP000282311"/>
    </source>
</evidence>
<feature type="transmembrane region" description="Helical" evidence="5">
    <location>
        <begin position="149"/>
        <end position="167"/>
    </location>
</feature>
<dbReference type="GO" id="GO:0016020">
    <property type="term" value="C:membrane"/>
    <property type="evidence" value="ECO:0007669"/>
    <property type="project" value="UniProtKB-SubCell"/>
</dbReference>
<dbReference type="AlphaFoldDB" id="A0A3B0CN13"/>
<feature type="transmembrane region" description="Helical" evidence="5">
    <location>
        <begin position="187"/>
        <end position="202"/>
    </location>
</feature>
<dbReference type="Proteomes" id="UP000282311">
    <property type="component" value="Unassembled WGS sequence"/>
</dbReference>
<dbReference type="InterPro" id="IPR007016">
    <property type="entry name" value="O-antigen_ligase-rel_domated"/>
</dbReference>
<name>A0A3B0CN13_9BACL</name>
<feature type="domain" description="O-antigen ligase-related" evidence="6">
    <location>
        <begin position="214"/>
        <end position="361"/>
    </location>
</feature>
<dbReference type="RefSeq" id="WP_120746681.1">
    <property type="nucleotide sequence ID" value="NZ_RBAH01000004.1"/>
</dbReference>
<accession>A0A3B0CN13</accession>
<dbReference type="PANTHER" id="PTHR37422:SF17">
    <property type="entry name" value="O-ANTIGEN LIGASE"/>
    <property type="match status" value="1"/>
</dbReference>
<feature type="transmembrane region" description="Helical" evidence="5">
    <location>
        <begin position="50"/>
        <end position="71"/>
    </location>
</feature>
<feature type="transmembrane region" description="Helical" evidence="5">
    <location>
        <begin position="254"/>
        <end position="272"/>
    </location>
</feature>
<evidence type="ECO:0000256" key="3">
    <source>
        <dbReference type="ARBA" id="ARBA00022989"/>
    </source>
</evidence>
<feature type="transmembrane region" description="Helical" evidence="5">
    <location>
        <begin position="207"/>
        <end position="224"/>
    </location>
</feature>
<reference evidence="7 8" key="1">
    <citation type="journal article" date="2007" name="Int. J. Syst. Evol. Microbiol.">
        <title>Paenibacillus ginsengarvi sp. nov., isolated from soil from ginseng cultivation.</title>
        <authorList>
            <person name="Yoon M.H."/>
            <person name="Ten L.N."/>
            <person name="Im W.T."/>
        </authorList>
    </citation>
    <scope>NUCLEOTIDE SEQUENCE [LARGE SCALE GENOMIC DNA]</scope>
    <source>
        <strain evidence="7 8">KCTC 13059</strain>
    </source>
</reference>
<dbReference type="InterPro" id="IPR051533">
    <property type="entry name" value="WaaL-like"/>
</dbReference>
<evidence type="ECO:0000256" key="5">
    <source>
        <dbReference type="SAM" id="Phobius"/>
    </source>
</evidence>
<dbReference type="PROSITE" id="PS51257">
    <property type="entry name" value="PROKAR_LIPOPROTEIN"/>
    <property type="match status" value="1"/>
</dbReference>
<proteinExistence type="predicted"/>
<comment type="subcellular location">
    <subcellularLocation>
        <location evidence="1">Membrane</location>
        <topology evidence="1">Multi-pass membrane protein</topology>
    </subcellularLocation>
</comment>
<evidence type="ECO:0000259" key="6">
    <source>
        <dbReference type="Pfam" id="PF04932"/>
    </source>
</evidence>
<keyword evidence="3 5" id="KW-1133">Transmembrane helix</keyword>